<dbReference type="GO" id="GO:0003677">
    <property type="term" value="F:DNA binding"/>
    <property type="evidence" value="ECO:0007669"/>
    <property type="project" value="UniProtKB-KW"/>
</dbReference>
<comment type="catalytic activity">
    <reaction evidence="6">
        <text>a 2'-deoxyadenosine in DNA + S-adenosyl-L-methionine = an N(6)-methyl-2'-deoxyadenosine in DNA + S-adenosyl-L-homocysteine + H(+)</text>
        <dbReference type="Rhea" id="RHEA:15197"/>
        <dbReference type="Rhea" id="RHEA-COMP:12418"/>
        <dbReference type="Rhea" id="RHEA-COMP:12419"/>
        <dbReference type="ChEBI" id="CHEBI:15378"/>
        <dbReference type="ChEBI" id="CHEBI:57856"/>
        <dbReference type="ChEBI" id="CHEBI:59789"/>
        <dbReference type="ChEBI" id="CHEBI:90615"/>
        <dbReference type="ChEBI" id="CHEBI:90616"/>
        <dbReference type="EC" id="2.1.1.72"/>
    </reaction>
</comment>
<dbReference type="EMBL" id="JACJKY010000002">
    <property type="protein sequence ID" value="MBM6919882.1"/>
    <property type="molecule type" value="Genomic_DNA"/>
</dbReference>
<dbReference type="GO" id="GO:0032259">
    <property type="term" value="P:methylation"/>
    <property type="evidence" value="ECO:0007669"/>
    <property type="project" value="UniProtKB-KW"/>
</dbReference>
<proteinExistence type="predicted"/>
<organism evidence="8 9">
    <name type="scientific">Merdimmobilis hominis</name>
    <dbReference type="NCBI Taxonomy" id="2897707"/>
    <lineage>
        <taxon>Bacteria</taxon>
        <taxon>Bacillati</taxon>
        <taxon>Bacillota</taxon>
        <taxon>Clostridia</taxon>
        <taxon>Eubacteriales</taxon>
        <taxon>Oscillospiraceae</taxon>
        <taxon>Merdimmobilis</taxon>
    </lineage>
</organism>
<dbReference type="GO" id="GO:0009007">
    <property type="term" value="F:site-specific DNA-methyltransferase (adenine-specific) activity"/>
    <property type="evidence" value="ECO:0007669"/>
    <property type="project" value="UniProtKB-EC"/>
</dbReference>
<feature type="domain" description="DNA methylase adenine-specific" evidence="7">
    <location>
        <begin position="13"/>
        <end position="233"/>
    </location>
</feature>
<dbReference type="PROSITE" id="PS00092">
    <property type="entry name" value="N6_MTASE"/>
    <property type="match status" value="1"/>
</dbReference>
<dbReference type="Pfam" id="PF02384">
    <property type="entry name" value="N6_Mtase"/>
    <property type="match status" value="1"/>
</dbReference>
<dbReference type="Proteomes" id="UP000774750">
    <property type="component" value="Unassembled WGS sequence"/>
</dbReference>
<dbReference type="PANTHER" id="PTHR33841">
    <property type="entry name" value="DNA METHYLTRANSFERASE YEEA-RELATED"/>
    <property type="match status" value="1"/>
</dbReference>
<dbReference type="InterPro" id="IPR003356">
    <property type="entry name" value="DNA_methylase_A-5"/>
</dbReference>
<keyword evidence="3" id="KW-0808">Transferase</keyword>
<dbReference type="InterPro" id="IPR029063">
    <property type="entry name" value="SAM-dependent_MTases_sf"/>
</dbReference>
<dbReference type="PANTHER" id="PTHR33841:SF6">
    <property type="entry name" value="TYPE II METHYLTRANSFERASE M.HINDII"/>
    <property type="match status" value="1"/>
</dbReference>
<dbReference type="GO" id="GO:0008170">
    <property type="term" value="F:N-methyltransferase activity"/>
    <property type="evidence" value="ECO:0007669"/>
    <property type="project" value="InterPro"/>
</dbReference>
<evidence type="ECO:0000259" key="7">
    <source>
        <dbReference type="Pfam" id="PF02384"/>
    </source>
</evidence>
<keyword evidence="5" id="KW-0238">DNA-binding</keyword>
<keyword evidence="2 8" id="KW-0489">Methyltransferase</keyword>
<dbReference type="EC" id="2.1.1.72" evidence="1"/>
<evidence type="ECO:0000313" key="8">
    <source>
        <dbReference type="EMBL" id="MBM6919882.1"/>
    </source>
</evidence>
<evidence type="ECO:0000256" key="3">
    <source>
        <dbReference type="ARBA" id="ARBA00022679"/>
    </source>
</evidence>
<evidence type="ECO:0000313" key="9">
    <source>
        <dbReference type="Proteomes" id="UP000774750"/>
    </source>
</evidence>
<evidence type="ECO:0000256" key="5">
    <source>
        <dbReference type="ARBA" id="ARBA00023125"/>
    </source>
</evidence>
<reference evidence="8" key="1">
    <citation type="submission" date="2020-08" db="EMBL/GenBank/DDBJ databases">
        <authorList>
            <person name="Cejkova D."/>
            <person name="Kubasova T."/>
            <person name="Jahodarova E."/>
            <person name="Rychlik I."/>
        </authorList>
    </citation>
    <scope>NUCLEOTIDE SEQUENCE</scope>
    <source>
        <strain evidence="8">An559</strain>
    </source>
</reference>
<comment type="caution">
    <text evidence="8">The sequence shown here is derived from an EMBL/GenBank/DDBJ whole genome shotgun (WGS) entry which is preliminary data.</text>
</comment>
<protein>
    <recommendedName>
        <fullName evidence="1">site-specific DNA-methyltransferase (adenine-specific)</fullName>
        <ecNumber evidence="1">2.1.1.72</ecNumber>
    </recommendedName>
</protein>
<accession>A0A938X5P9</accession>
<dbReference type="SUPFAM" id="SSF53335">
    <property type="entry name" value="S-adenosyl-L-methionine-dependent methyltransferases"/>
    <property type="match status" value="1"/>
</dbReference>
<evidence type="ECO:0000256" key="4">
    <source>
        <dbReference type="ARBA" id="ARBA00022747"/>
    </source>
</evidence>
<evidence type="ECO:0000256" key="1">
    <source>
        <dbReference type="ARBA" id="ARBA00011900"/>
    </source>
</evidence>
<keyword evidence="9" id="KW-1185">Reference proteome</keyword>
<dbReference type="PRINTS" id="PR00507">
    <property type="entry name" value="N12N6MTFRASE"/>
</dbReference>
<reference evidence="8" key="2">
    <citation type="journal article" date="2021" name="Sci. Rep.">
        <title>The distribution of antibiotic resistance genes in chicken gut microbiota commensals.</title>
        <authorList>
            <person name="Juricova H."/>
            <person name="Matiasovicova J."/>
            <person name="Kubasova T."/>
            <person name="Cejkova D."/>
            <person name="Rychlik I."/>
        </authorList>
    </citation>
    <scope>NUCLEOTIDE SEQUENCE</scope>
    <source>
        <strain evidence="8">An559</strain>
    </source>
</reference>
<dbReference type="GO" id="GO:0009307">
    <property type="term" value="P:DNA restriction-modification system"/>
    <property type="evidence" value="ECO:0007669"/>
    <property type="project" value="UniProtKB-KW"/>
</dbReference>
<dbReference type="Gene3D" id="3.40.50.150">
    <property type="entry name" value="Vaccinia Virus protein VP39"/>
    <property type="match status" value="1"/>
</dbReference>
<evidence type="ECO:0000256" key="6">
    <source>
        <dbReference type="ARBA" id="ARBA00047942"/>
    </source>
</evidence>
<keyword evidence="4" id="KW-0680">Restriction system</keyword>
<dbReference type="InterPro" id="IPR002052">
    <property type="entry name" value="DNA_methylase_N6_adenine_CS"/>
</dbReference>
<name>A0A938X5P9_9FIRM</name>
<sequence length="468" mass="53069">MSLAQNAYIDASNVYESSLENSYKKDNGVFYTDLPLAEKMLMELKLPKDTVIMDPCCGSGVFLYAAKKHGFVNLFGADQDKNAIKFCLNNINNVSFAACDSIGRTASTLLSEFELSDQPDVVIGNPPYVPLLGDIELNCDYLFRRRVSDFGNNLFVAALIRAFEIVKTDGIVSYIIPKNFLHVAGYSLLRRTILEEKTIISIIDIGAYFKNVRGEQIILTVKNCAADRKHKIKLKKLSSNRFVSMCSIPQSFYKDEILIFNCSEDYSTYKKLTSSYQTLSDLCNGYVGRGKSMSKDAIAGKEIRKFGYKNHTVPTTGNKVFIQNIYSAEAGIIAAFGGNMEATQTVTVFTDGDEKMCRYILGILHSRLCNLFLYKYCYNYSKLTMHTDAKYLKKIPLPSTNQQEIYFDSILSLVSRLESNDYMSQEWFDCLEELNQIVYKAYGINKKESDYIDCEVKRIQSKRWIPNG</sequence>
<gene>
    <name evidence="8" type="ORF">H6A12_01715</name>
</gene>
<dbReference type="RefSeq" id="WP_204444154.1">
    <property type="nucleotide sequence ID" value="NZ_JACJKY010000002.1"/>
</dbReference>
<evidence type="ECO:0000256" key="2">
    <source>
        <dbReference type="ARBA" id="ARBA00022603"/>
    </source>
</evidence>
<dbReference type="InterPro" id="IPR050953">
    <property type="entry name" value="N4_N6_ade-DNA_methylase"/>
</dbReference>
<dbReference type="AlphaFoldDB" id="A0A938X5P9"/>
<dbReference type="CDD" id="cd02440">
    <property type="entry name" value="AdoMet_MTases"/>
    <property type="match status" value="1"/>
</dbReference>